<feature type="transmembrane region" description="Helical" evidence="1">
    <location>
        <begin position="12"/>
        <end position="30"/>
    </location>
</feature>
<dbReference type="Proteomes" id="UP000093044">
    <property type="component" value="Chromosome"/>
</dbReference>
<feature type="transmembrane region" description="Helical" evidence="1">
    <location>
        <begin position="81"/>
        <end position="100"/>
    </location>
</feature>
<dbReference type="GO" id="GO:0003677">
    <property type="term" value="F:DNA binding"/>
    <property type="evidence" value="ECO:0007669"/>
    <property type="project" value="InterPro"/>
</dbReference>
<dbReference type="InterPro" id="IPR016032">
    <property type="entry name" value="Sig_transdc_resp-reg_C-effctor"/>
</dbReference>
<dbReference type="RefSeq" id="WP_066747633.1">
    <property type="nucleotide sequence ID" value="NZ_CP016757.1"/>
</dbReference>
<keyword evidence="1" id="KW-1133">Transmembrane helix</keyword>
<dbReference type="SUPFAM" id="SSF46894">
    <property type="entry name" value="C-terminal effector domain of the bipartite response regulators"/>
    <property type="match status" value="1"/>
</dbReference>
<keyword evidence="1" id="KW-0472">Membrane</keyword>
<feature type="transmembrane region" description="Helical" evidence="1">
    <location>
        <begin position="239"/>
        <end position="259"/>
    </location>
</feature>
<dbReference type="GeneID" id="83058952"/>
<feature type="transmembrane region" description="Helical" evidence="1">
    <location>
        <begin position="50"/>
        <end position="69"/>
    </location>
</feature>
<reference evidence="2" key="1">
    <citation type="submission" date="2016-08" db="EMBL/GenBank/DDBJ databases">
        <title>Complete genome of Cloacibacillus porcorum.</title>
        <authorList>
            <person name="Looft T."/>
            <person name="Bayles D.O."/>
            <person name="Alt D.P."/>
        </authorList>
    </citation>
    <scope>NUCLEOTIDE SEQUENCE [LARGE SCALE GENOMIC DNA]</scope>
    <source>
        <strain evidence="2">CL-84</strain>
    </source>
</reference>
<feature type="transmembrane region" description="Helical" evidence="1">
    <location>
        <begin position="356"/>
        <end position="375"/>
    </location>
</feature>
<keyword evidence="1" id="KW-0812">Transmembrane</keyword>
<feature type="transmembrane region" description="Helical" evidence="1">
    <location>
        <begin position="106"/>
        <end position="125"/>
    </location>
</feature>
<evidence type="ECO:0000256" key="1">
    <source>
        <dbReference type="SAM" id="Phobius"/>
    </source>
</evidence>
<evidence type="ECO:0000313" key="3">
    <source>
        <dbReference type="Proteomes" id="UP000093044"/>
    </source>
</evidence>
<evidence type="ECO:0000313" key="2">
    <source>
        <dbReference type="EMBL" id="ANZ46105.1"/>
    </source>
</evidence>
<organism evidence="2 3">
    <name type="scientific">Cloacibacillus porcorum</name>
    <dbReference type="NCBI Taxonomy" id="1197717"/>
    <lineage>
        <taxon>Bacteria</taxon>
        <taxon>Thermotogati</taxon>
        <taxon>Synergistota</taxon>
        <taxon>Synergistia</taxon>
        <taxon>Synergistales</taxon>
        <taxon>Synergistaceae</taxon>
        <taxon>Cloacibacillus</taxon>
    </lineage>
</organism>
<dbReference type="OrthoDB" id="2041153at2"/>
<feature type="transmembrane region" description="Helical" evidence="1">
    <location>
        <begin position="266"/>
        <end position="286"/>
    </location>
</feature>
<accession>A0A1B2I810</accession>
<feature type="transmembrane region" description="Helical" evidence="1">
    <location>
        <begin position="163"/>
        <end position="182"/>
    </location>
</feature>
<feature type="transmembrane region" description="Helical" evidence="1">
    <location>
        <begin position="137"/>
        <end position="157"/>
    </location>
</feature>
<protein>
    <recommendedName>
        <fullName evidence="4">HTH luxR-type domain-containing protein</fullName>
    </recommendedName>
</protein>
<dbReference type="AlphaFoldDB" id="A0A1B2I810"/>
<feature type="transmembrane region" description="Helical" evidence="1">
    <location>
        <begin position="292"/>
        <end position="312"/>
    </location>
</feature>
<sequence length="466" mass="50854">MDKNIAARHADINTAVTCGTYYALYMFVFLLSELICQSKGAIAIGVEKVVSVYTVGLIFTAVGYLLLPFSRALIHGERARGFILLAAGAMALLSFGAIIFNGPPFFFMLLVAIYMTAVGYIGAFVHYAMAMEMRSSPYGGITIGCAICASIIIQYIVQNFTTTDFSLFAAITAAFTVMFLILRGREAKLASCATADSKMCRTLSCVKECRVLIAITAIMSIVMGISDGILTSLHASGEVVLSAYPRLFYAVSLVMAGYIADIKKRFYMPVATTCILLLSVVITSFFEGSYGYVISLSTLYFLGGFAVVYFTTAFMDIAPDTDNPALWAGMGRIVRSLTIGFIAIPGTMLFRCASHHLLTLISLTLSLAVLVIFYINGKLDCSRAKVPSEKLDDASFAERFGLTERESELAKIIIMSSENIKELAVQMSISERALQRSIKVIYDKTGADSRLALIRIYYENRGDSKE</sequence>
<feature type="transmembrane region" description="Helical" evidence="1">
    <location>
        <begin position="211"/>
        <end position="233"/>
    </location>
</feature>
<dbReference type="Gene3D" id="1.10.10.10">
    <property type="entry name" value="Winged helix-like DNA-binding domain superfamily/Winged helix DNA-binding domain"/>
    <property type="match status" value="1"/>
</dbReference>
<proteinExistence type="predicted"/>
<keyword evidence="3" id="KW-1185">Reference proteome</keyword>
<dbReference type="InterPro" id="IPR036388">
    <property type="entry name" value="WH-like_DNA-bd_sf"/>
</dbReference>
<dbReference type="GO" id="GO:0006355">
    <property type="term" value="P:regulation of DNA-templated transcription"/>
    <property type="evidence" value="ECO:0007669"/>
    <property type="project" value="InterPro"/>
</dbReference>
<evidence type="ECO:0008006" key="4">
    <source>
        <dbReference type="Google" id="ProtNLM"/>
    </source>
</evidence>
<name>A0A1B2I810_9BACT</name>
<dbReference type="STRING" id="1197717.BED41_13960"/>
<dbReference type="EMBL" id="CP016757">
    <property type="protein sequence ID" value="ANZ46105.1"/>
    <property type="molecule type" value="Genomic_DNA"/>
</dbReference>
<gene>
    <name evidence="2" type="ORF">BED41_13960</name>
</gene>
<feature type="transmembrane region" description="Helical" evidence="1">
    <location>
        <begin position="333"/>
        <end position="350"/>
    </location>
</feature>
<dbReference type="KEGG" id="cpor:BED41_13960"/>